<feature type="non-terminal residue" evidence="1">
    <location>
        <position position="1"/>
    </location>
</feature>
<dbReference type="AlphaFoldDB" id="A0A091GGU9"/>
<name>A0A091GGU9_CUCCA</name>
<protein>
    <submittedName>
        <fullName evidence="1">Uncharacterized protein</fullName>
    </submittedName>
</protein>
<reference evidence="1 2" key="1">
    <citation type="submission" date="2014-04" db="EMBL/GenBank/DDBJ databases">
        <title>Genome evolution of avian class.</title>
        <authorList>
            <person name="Zhang G."/>
            <person name="Li C."/>
        </authorList>
    </citation>
    <scope>NUCLEOTIDE SEQUENCE [LARGE SCALE GENOMIC DNA]</scope>
    <source>
        <strain evidence="1">BGI_N303</strain>
    </source>
</reference>
<feature type="non-terminal residue" evidence="1">
    <location>
        <position position="50"/>
    </location>
</feature>
<organism evidence="1 2">
    <name type="scientific">Cuculus canorus</name>
    <name type="common">Common cuckoo</name>
    <dbReference type="NCBI Taxonomy" id="55661"/>
    <lineage>
        <taxon>Eukaryota</taxon>
        <taxon>Metazoa</taxon>
        <taxon>Chordata</taxon>
        <taxon>Craniata</taxon>
        <taxon>Vertebrata</taxon>
        <taxon>Euteleostomi</taxon>
        <taxon>Archelosauria</taxon>
        <taxon>Archosauria</taxon>
        <taxon>Dinosauria</taxon>
        <taxon>Saurischia</taxon>
        <taxon>Theropoda</taxon>
        <taxon>Coelurosauria</taxon>
        <taxon>Aves</taxon>
        <taxon>Neognathae</taxon>
        <taxon>Neoaves</taxon>
        <taxon>Otidimorphae</taxon>
        <taxon>Cuculiformes</taxon>
        <taxon>Cuculidae</taxon>
        <taxon>Cuculus</taxon>
    </lineage>
</organism>
<evidence type="ECO:0000313" key="1">
    <source>
        <dbReference type="EMBL" id="KFO81193.1"/>
    </source>
</evidence>
<dbReference type="EMBL" id="KL448192">
    <property type="protein sequence ID" value="KFO81193.1"/>
    <property type="molecule type" value="Genomic_DNA"/>
</dbReference>
<dbReference type="Proteomes" id="UP000053760">
    <property type="component" value="Unassembled WGS sequence"/>
</dbReference>
<evidence type="ECO:0000313" key="2">
    <source>
        <dbReference type="Proteomes" id="UP000053760"/>
    </source>
</evidence>
<keyword evidence="2" id="KW-1185">Reference proteome</keyword>
<proteinExistence type="predicted"/>
<sequence length="50" mass="5297">ALGTCFPAPVSLKKVLNESSPPPEVLSSGMLPSGWIPCSRQYNSQQALPI</sequence>
<gene>
    <name evidence="1" type="ORF">N303_11034</name>
</gene>
<accession>A0A091GGU9</accession>